<comment type="caution">
    <text evidence="1">The sequence shown here is derived from an EMBL/GenBank/DDBJ whole genome shotgun (WGS) entry which is preliminary data.</text>
</comment>
<sequence length="55" mass="6113">MVPSGFFSWKIILPHSFTLVDANTPTAAVNLNSCISWEGFDIIAPKIFFIKKVSI</sequence>
<dbReference type="EMBL" id="BAABMM010000029">
    <property type="protein sequence ID" value="GAA5252438.1"/>
    <property type="molecule type" value="Genomic_DNA"/>
</dbReference>
<proteinExistence type="predicted"/>
<dbReference type="Proteomes" id="UP001628124">
    <property type="component" value="Unassembled WGS sequence"/>
</dbReference>
<accession>A0ABP9TVN9</accession>
<name>A0ABP9TVN9_9RICK</name>
<evidence type="ECO:0000313" key="1">
    <source>
        <dbReference type="EMBL" id="GAA5252438.1"/>
    </source>
</evidence>
<reference evidence="1 2" key="1">
    <citation type="journal article" date="2024" name="Microbiol. Immunol.">
        <title>Discovery of a novel spotted fever group Rickettsia, 'Candidatus Rickettsia kedanie,' in unfed larval chigger mites, Leptotrombidium scutellare.</title>
        <authorList>
            <person name="Ogawa M."/>
            <person name="Matsutani M."/>
            <person name="Katayama T."/>
            <person name="Takada N."/>
            <person name="Noda S."/>
            <person name="Takahashi M."/>
            <person name="Kageyama D."/>
            <person name="Hanaoka N."/>
            <person name="Ebihara H."/>
        </authorList>
    </citation>
    <scope>NUCLEOTIDE SEQUENCE [LARGE SCALE GENOMIC DNA]</scope>
    <source>
        <strain evidence="1 2">KNCP2-13</strain>
    </source>
</reference>
<gene>
    <name evidence="1" type="ORF">KNCP2_07260</name>
</gene>
<evidence type="ECO:0000313" key="2">
    <source>
        <dbReference type="Proteomes" id="UP001628124"/>
    </source>
</evidence>
<keyword evidence="2" id="KW-1185">Reference proteome</keyword>
<organism evidence="1 2">
    <name type="scientific">Candidatus Rickettsia kedanie</name>
    <dbReference type="NCBI Taxonomy" id="3115352"/>
    <lineage>
        <taxon>Bacteria</taxon>
        <taxon>Pseudomonadati</taxon>
        <taxon>Pseudomonadota</taxon>
        <taxon>Alphaproteobacteria</taxon>
        <taxon>Rickettsiales</taxon>
        <taxon>Rickettsiaceae</taxon>
        <taxon>Rickettsieae</taxon>
        <taxon>Rickettsia</taxon>
        <taxon>spotted fever group</taxon>
    </lineage>
</organism>
<protein>
    <submittedName>
        <fullName evidence="1">Uncharacterized protein</fullName>
    </submittedName>
</protein>